<comment type="caution">
    <text evidence="3">The sequence shown here is derived from an EMBL/GenBank/DDBJ whole genome shotgun (WGS) entry which is preliminary data.</text>
</comment>
<keyword evidence="2" id="KW-0732">Signal</keyword>
<dbReference type="Pfam" id="PF05356">
    <property type="entry name" value="Phage_Coat_B"/>
    <property type="match status" value="1"/>
</dbReference>
<proteinExistence type="predicted"/>
<organism evidence="3 4">
    <name type="scientific">Marinobacterium halophilum</name>
    <dbReference type="NCBI Taxonomy" id="267374"/>
    <lineage>
        <taxon>Bacteria</taxon>
        <taxon>Pseudomonadati</taxon>
        <taxon>Pseudomonadota</taxon>
        <taxon>Gammaproteobacteria</taxon>
        <taxon>Oceanospirillales</taxon>
        <taxon>Oceanospirillaceae</taxon>
        <taxon>Marinobacterium</taxon>
    </lineage>
</organism>
<dbReference type="AlphaFoldDB" id="A0A2P8ET94"/>
<name>A0A2P8ET94_9GAMM</name>
<dbReference type="RefSeq" id="WP_106592277.1">
    <property type="nucleotide sequence ID" value="NZ_PYGI01000016.1"/>
</dbReference>
<feature type="signal peptide" evidence="2">
    <location>
        <begin position="1"/>
        <end position="26"/>
    </location>
</feature>
<dbReference type="InterPro" id="IPR008020">
    <property type="entry name" value="G8P"/>
</dbReference>
<keyword evidence="1" id="KW-1133">Transmembrane helix</keyword>
<protein>
    <recommendedName>
        <fullName evidence="5">Virion coat protein B</fullName>
    </recommendedName>
</protein>
<keyword evidence="4" id="KW-1185">Reference proteome</keyword>
<feature type="chain" id="PRO_5015158128" description="Virion coat protein B" evidence="2">
    <location>
        <begin position="27"/>
        <end position="71"/>
    </location>
</feature>
<accession>A0A2P8ET94</accession>
<evidence type="ECO:0000313" key="3">
    <source>
        <dbReference type="EMBL" id="PSL12655.1"/>
    </source>
</evidence>
<sequence length="71" mass="6684">MIKNMAKKVGAGLATGSAFVGSQAMAAIDVAAVGTEISAAGDAASSTGTLVIAAVAAIAGVGLIIGLIRKI</sequence>
<evidence type="ECO:0000256" key="2">
    <source>
        <dbReference type="SAM" id="SignalP"/>
    </source>
</evidence>
<dbReference type="EMBL" id="PYGI01000016">
    <property type="protein sequence ID" value="PSL12655.1"/>
    <property type="molecule type" value="Genomic_DNA"/>
</dbReference>
<dbReference type="Proteomes" id="UP000242133">
    <property type="component" value="Unassembled WGS sequence"/>
</dbReference>
<evidence type="ECO:0000256" key="1">
    <source>
        <dbReference type="SAM" id="Phobius"/>
    </source>
</evidence>
<feature type="transmembrane region" description="Helical" evidence="1">
    <location>
        <begin position="50"/>
        <end position="68"/>
    </location>
</feature>
<dbReference type="Gene3D" id="1.20.5.230">
    <property type="match status" value="1"/>
</dbReference>
<evidence type="ECO:0008006" key="5">
    <source>
        <dbReference type="Google" id="ProtNLM"/>
    </source>
</evidence>
<keyword evidence="1" id="KW-0472">Membrane</keyword>
<keyword evidence="1" id="KW-0812">Transmembrane</keyword>
<evidence type="ECO:0000313" key="4">
    <source>
        <dbReference type="Proteomes" id="UP000242133"/>
    </source>
</evidence>
<reference evidence="3 4" key="1">
    <citation type="submission" date="2018-03" db="EMBL/GenBank/DDBJ databases">
        <title>Genomic Encyclopedia of Archaeal and Bacterial Type Strains, Phase II (KMG-II): from individual species to whole genera.</title>
        <authorList>
            <person name="Goeker M."/>
        </authorList>
    </citation>
    <scope>NUCLEOTIDE SEQUENCE [LARGE SCALE GENOMIC DNA]</scope>
    <source>
        <strain evidence="3 4">DSM 17586</strain>
    </source>
</reference>
<gene>
    <name evidence="3" type="ORF">CLV44_11613</name>
</gene>